<sequence length="140" mass="15007">MKKIVLVLLAVTLLGLAVGCKDGSSFTVEELEGTWNFPDQGGYTAITAFILTDATGADIGWEDGTYSYWCWGDGTYQDGVLTGTYDYNADDSSIDNNDTSGLDLTITISFTLDNNKLSMTCIGTGPLNGKTFTQGVFQPI</sequence>
<evidence type="ECO:0000313" key="2">
    <source>
        <dbReference type="EMBL" id="ADY12812.1"/>
    </source>
</evidence>
<keyword evidence="1" id="KW-0732">Signal</keyword>
<dbReference type="OrthoDB" id="9901731at2"/>
<dbReference type="AlphaFoldDB" id="F0RV90"/>
<dbReference type="EMBL" id="CP002541">
    <property type="protein sequence ID" value="ADY12812.1"/>
    <property type="molecule type" value="Genomic_DNA"/>
</dbReference>
<dbReference type="PROSITE" id="PS51257">
    <property type="entry name" value="PROKAR_LIPOPROTEIN"/>
    <property type="match status" value="1"/>
</dbReference>
<evidence type="ECO:0008006" key="4">
    <source>
        <dbReference type="Google" id="ProtNLM"/>
    </source>
</evidence>
<keyword evidence="3" id="KW-1185">Reference proteome</keyword>
<feature type="chain" id="PRO_5003257898" description="Lipocalin-like domain-containing protein" evidence="1">
    <location>
        <begin position="18"/>
        <end position="140"/>
    </location>
</feature>
<evidence type="ECO:0000256" key="1">
    <source>
        <dbReference type="SAM" id="SignalP"/>
    </source>
</evidence>
<evidence type="ECO:0000313" key="3">
    <source>
        <dbReference type="Proteomes" id="UP000008466"/>
    </source>
</evidence>
<organism evidence="2 3">
    <name type="scientific">Sphaerochaeta globosa (strain ATCC BAA-1886 / DSM 22777 / Buddy)</name>
    <name type="common">Spirochaeta sp. (strain Buddy)</name>
    <dbReference type="NCBI Taxonomy" id="158189"/>
    <lineage>
        <taxon>Bacteria</taxon>
        <taxon>Pseudomonadati</taxon>
        <taxon>Spirochaetota</taxon>
        <taxon>Spirochaetia</taxon>
        <taxon>Spirochaetales</taxon>
        <taxon>Sphaerochaetaceae</taxon>
        <taxon>Sphaerochaeta</taxon>
    </lineage>
</organism>
<feature type="signal peptide" evidence="1">
    <location>
        <begin position="1"/>
        <end position="17"/>
    </location>
</feature>
<dbReference type="Proteomes" id="UP000008466">
    <property type="component" value="Chromosome"/>
</dbReference>
<dbReference type="KEGG" id="sbu:SpiBuddy_0985"/>
<gene>
    <name evidence="2" type="ordered locus">SpiBuddy_0985</name>
</gene>
<dbReference type="RefSeq" id="WP_013606664.1">
    <property type="nucleotide sequence ID" value="NC_015152.1"/>
</dbReference>
<accession>F0RV90</accession>
<reference evidence="3" key="1">
    <citation type="submission" date="2011-02" db="EMBL/GenBank/DDBJ databases">
        <title>Complete sequence of Spirochaeta sp. Buddy.</title>
        <authorList>
            <person name="Lucas S."/>
            <person name="Copeland A."/>
            <person name="Lapidus A."/>
            <person name="Cheng J.-F."/>
            <person name="Goodwin L."/>
            <person name="Pitluck S."/>
            <person name="Zeytun A."/>
            <person name="Detter J.C."/>
            <person name="Han C."/>
            <person name="Tapia R."/>
            <person name="Land M."/>
            <person name="Hauser L."/>
            <person name="Kyrpides N."/>
            <person name="Ivanova N."/>
            <person name="Mikhailova N."/>
            <person name="Pagani I."/>
            <person name="Ritalahti K.M."/>
            <person name="Loeffler F.E."/>
            <person name="Woyke T."/>
        </authorList>
    </citation>
    <scope>NUCLEOTIDE SEQUENCE [LARGE SCALE GENOMIC DNA]</scope>
    <source>
        <strain evidence="3">ATCC BAA-1886 / DSM 22777 / Buddy</strain>
    </source>
</reference>
<dbReference type="HOGENOM" id="CLU_1833916_0_0_12"/>
<name>F0RV90_SPHGB</name>
<proteinExistence type="predicted"/>
<protein>
    <recommendedName>
        <fullName evidence="4">Lipocalin-like domain-containing protein</fullName>
    </recommendedName>
</protein>